<gene>
    <name evidence="7" type="ORF">FX982_04842</name>
</gene>
<evidence type="ECO:0000256" key="2">
    <source>
        <dbReference type="ARBA" id="ARBA00022989"/>
    </source>
</evidence>
<keyword evidence="3 5" id="KW-0472">Membrane</keyword>
<keyword evidence="1 5" id="KW-0812">Transmembrane</keyword>
<keyword evidence="2 5" id="KW-1133">Transmembrane helix</keyword>
<feature type="transmembrane region" description="Helical" evidence="5">
    <location>
        <begin position="325"/>
        <end position="348"/>
    </location>
</feature>
<dbReference type="InterPro" id="IPR036259">
    <property type="entry name" value="MFS_trans_sf"/>
</dbReference>
<feature type="transmembrane region" description="Helical" evidence="5">
    <location>
        <begin position="41"/>
        <end position="61"/>
    </location>
</feature>
<feature type="compositionally biased region" description="Basic and acidic residues" evidence="4">
    <location>
        <begin position="480"/>
        <end position="492"/>
    </location>
</feature>
<dbReference type="CDD" id="cd17477">
    <property type="entry name" value="MFS_YcaD_like"/>
    <property type="match status" value="1"/>
</dbReference>
<dbReference type="RefSeq" id="WP_172612887.1">
    <property type="nucleotide sequence ID" value="NZ_CP053746.1"/>
</dbReference>
<evidence type="ECO:0000256" key="5">
    <source>
        <dbReference type="SAM" id="Phobius"/>
    </source>
</evidence>
<evidence type="ECO:0000259" key="6">
    <source>
        <dbReference type="PROSITE" id="PS50850"/>
    </source>
</evidence>
<dbReference type="InterPro" id="IPR020846">
    <property type="entry name" value="MFS_dom"/>
</dbReference>
<feature type="transmembrane region" description="Helical" evidence="5">
    <location>
        <begin position="235"/>
        <end position="253"/>
    </location>
</feature>
<organism evidence="7 8">
    <name type="scientific">Pseudomonas graminis</name>
    <dbReference type="NCBI Taxonomy" id="158627"/>
    <lineage>
        <taxon>Bacteria</taxon>
        <taxon>Pseudomonadati</taxon>
        <taxon>Pseudomonadota</taxon>
        <taxon>Gammaproteobacteria</taxon>
        <taxon>Pseudomonadales</taxon>
        <taxon>Pseudomonadaceae</taxon>
        <taxon>Pseudomonas</taxon>
    </lineage>
</organism>
<dbReference type="InterPro" id="IPR047200">
    <property type="entry name" value="MFS_YcaD-like"/>
</dbReference>
<evidence type="ECO:0000256" key="3">
    <source>
        <dbReference type="ARBA" id="ARBA00023136"/>
    </source>
</evidence>
<evidence type="ECO:0000313" key="8">
    <source>
        <dbReference type="Proteomes" id="UP000501989"/>
    </source>
</evidence>
<feature type="region of interest" description="Disordered" evidence="4">
    <location>
        <begin position="468"/>
        <end position="492"/>
    </location>
</feature>
<dbReference type="Gene3D" id="1.20.1250.20">
    <property type="entry name" value="MFS general substrate transporter like domains"/>
    <property type="match status" value="2"/>
</dbReference>
<dbReference type="GO" id="GO:0022857">
    <property type="term" value="F:transmembrane transporter activity"/>
    <property type="evidence" value="ECO:0007669"/>
    <property type="project" value="InterPro"/>
</dbReference>
<feature type="transmembrane region" description="Helical" evidence="5">
    <location>
        <begin position="354"/>
        <end position="371"/>
    </location>
</feature>
<feature type="transmembrane region" description="Helical" evidence="5">
    <location>
        <begin position="73"/>
        <end position="91"/>
    </location>
</feature>
<dbReference type="GO" id="GO:0005886">
    <property type="term" value="C:plasma membrane"/>
    <property type="evidence" value="ECO:0007669"/>
    <property type="project" value="TreeGrafter"/>
</dbReference>
<feature type="transmembrane region" description="Helical" evidence="5">
    <location>
        <begin position="12"/>
        <end position="35"/>
    </location>
</feature>
<dbReference type="PANTHER" id="PTHR23521:SF3">
    <property type="entry name" value="MFS TRANSPORTER"/>
    <property type="match status" value="1"/>
</dbReference>
<dbReference type="InterPro" id="IPR011701">
    <property type="entry name" value="MFS"/>
</dbReference>
<dbReference type="AlphaFoldDB" id="A0A6M8MYE6"/>
<feature type="transmembrane region" description="Helical" evidence="5">
    <location>
        <begin position="203"/>
        <end position="223"/>
    </location>
</feature>
<feature type="transmembrane region" description="Helical" evidence="5">
    <location>
        <begin position="97"/>
        <end position="119"/>
    </location>
</feature>
<dbReference type="SUPFAM" id="SSF103473">
    <property type="entry name" value="MFS general substrate transporter"/>
    <property type="match status" value="1"/>
</dbReference>
<dbReference type="Proteomes" id="UP000501989">
    <property type="component" value="Chromosome"/>
</dbReference>
<feature type="transmembrane region" description="Helical" evidence="5">
    <location>
        <begin position="160"/>
        <end position="182"/>
    </location>
</feature>
<sequence>MRQIWKSFRALYFASLMMLIGSGLLSTYLALRLAADQVDGLWVGALMAANYVGLALGGKIGHRLIGRIGHIRAYATCAGIVGAAVLGHGLFDYLPAWIFLRMIVGLGMMCQYMVIESWLNEQASPKQRGTVFSLYMIASYLGLVLGQLILVIHPQLGPELLMLVAMCFALCLVPVAMTRSIHPAPMHPAPLEPLFFMRRVPQSLTTVLSAGMIIGSFYGLAPLYAAQQGLSTEHVGLFMASCIGAGLIVQGPLGKLSDRYDRAWLIRGVAGLLVLASLPLAILPDVPMELLLAVGFLASLLQFSLYPLAVAFSNDHVEGERRVSLTAMLLMTYGVGASIGPLVSGVLMKMFGSNMLYAFVCLVALVLVLRIRPKAVTNLHQVEDAPLHHVAMPDSMSSSPLVVALDPRVDEQVVQDQMQDVEPEPEVSPEVAPDVAADAEVQPEMVERVVASGEGVVRPVAIMDEEVAAEPGAAGPEEAAEVRRDVGVDRPL</sequence>
<reference evidence="8" key="1">
    <citation type="submission" date="2019-12" db="EMBL/GenBank/DDBJ databases">
        <title>Endophytic bacteria associated with Panax ginseng seedlings.</title>
        <authorList>
            <person name="Park J.M."/>
            <person name="Shin R."/>
            <person name="Jo S.H."/>
        </authorList>
    </citation>
    <scope>NUCLEOTIDE SEQUENCE [LARGE SCALE GENOMIC DNA]</scope>
    <source>
        <strain evidence="8">PgKB30</strain>
    </source>
</reference>
<feature type="domain" description="Major facilitator superfamily (MFS) profile" evidence="6">
    <location>
        <begin position="7"/>
        <end position="376"/>
    </location>
</feature>
<evidence type="ECO:0000256" key="1">
    <source>
        <dbReference type="ARBA" id="ARBA00022692"/>
    </source>
</evidence>
<proteinExistence type="predicted"/>
<dbReference type="FunFam" id="1.20.1250.20:FF:000327">
    <property type="entry name" value="Transporter, MFS superfamily"/>
    <property type="match status" value="1"/>
</dbReference>
<dbReference type="FunFam" id="1.20.1250.20:FF:000314">
    <property type="entry name" value="Transporter, MFS superfamily"/>
    <property type="match status" value="1"/>
</dbReference>
<dbReference type="PROSITE" id="PS50850">
    <property type="entry name" value="MFS"/>
    <property type="match status" value="1"/>
</dbReference>
<evidence type="ECO:0000313" key="7">
    <source>
        <dbReference type="EMBL" id="QKF53848.1"/>
    </source>
</evidence>
<dbReference type="Pfam" id="PF07690">
    <property type="entry name" value="MFS_1"/>
    <property type="match status" value="2"/>
</dbReference>
<name>A0A6M8MYE6_9PSED</name>
<feature type="transmembrane region" description="Helical" evidence="5">
    <location>
        <begin position="265"/>
        <end position="284"/>
    </location>
</feature>
<dbReference type="EMBL" id="CP053746">
    <property type="protein sequence ID" value="QKF53848.1"/>
    <property type="molecule type" value="Genomic_DNA"/>
</dbReference>
<evidence type="ECO:0000256" key="4">
    <source>
        <dbReference type="SAM" id="MobiDB-lite"/>
    </source>
</evidence>
<feature type="transmembrane region" description="Helical" evidence="5">
    <location>
        <begin position="290"/>
        <end position="313"/>
    </location>
</feature>
<dbReference type="PANTHER" id="PTHR23521">
    <property type="entry name" value="TRANSPORTER MFS SUPERFAMILY"/>
    <property type="match status" value="1"/>
</dbReference>
<accession>A0A6M8MYE6</accession>
<feature type="transmembrane region" description="Helical" evidence="5">
    <location>
        <begin position="131"/>
        <end position="154"/>
    </location>
</feature>
<keyword evidence="8" id="KW-1185">Reference proteome</keyword>
<protein>
    <submittedName>
        <fullName evidence="7">Putative MFS-type transporter YcaD</fullName>
    </submittedName>
</protein>
<dbReference type="KEGG" id="pgg:FX982_04842"/>